<gene>
    <name evidence="2" type="ORF">Pla133_34010</name>
</gene>
<evidence type="ECO:0000313" key="3">
    <source>
        <dbReference type="Proteomes" id="UP000316921"/>
    </source>
</evidence>
<feature type="transmembrane region" description="Helical" evidence="1">
    <location>
        <begin position="48"/>
        <end position="70"/>
    </location>
</feature>
<dbReference type="EMBL" id="CP036287">
    <property type="protein sequence ID" value="QDU68305.1"/>
    <property type="molecule type" value="Genomic_DNA"/>
</dbReference>
<dbReference type="AlphaFoldDB" id="A0A518BMV3"/>
<proteinExistence type="predicted"/>
<protein>
    <submittedName>
        <fullName evidence="2">Uncharacterized protein</fullName>
    </submittedName>
</protein>
<keyword evidence="3" id="KW-1185">Reference proteome</keyword>
<organism evidence="2 3">
    <name type="scientific">Engelhardtia mirabilis</name>
    <dbReference type="NCBI Taxonomy" id="2528011"/>
    <lineage>
        <taxon>Bacteria</taxon>
        <taxon>Pseudomonadati</taxon>
        <taxon>Planctomycetota</taxon>
        <taxon>Planctomycetia</taxon>
        <taxon>Planctomycetia incertae sedis</taxon>
        <taxon>Engelhardtia</taxon>
    </lineage>
</organism>
<accession>A0A518BMV3</accession>
<dbReference type="RefSeq" id="WP_145067201.1">
    <property type="nucleotide sequence ID" value="NZ_CP036287.1"/>
</dbReference>
<dbReference type="Proteomes" id="UP000316921">
    <property type="component" value="Chromosome"/>
</dbReference>
<evidence type="ECO:0000256" key="1">
    <source>
        <dbReference type="SAM" id="Phobius"/>
    </source>
</evidence>
<keyword evidence="1" id="KW-1133">Transmembrane helix</keyword>
<reference evidence="2 3" key="1">
    <citation type="submission" date="2019-02" db="EMBL/GenBank/DDBJ databases">
        <title>Deep-cultivation of Planctomycetes and their phenomic and genomic characterization uncovers novel biology.</title>
        <authorList>
            <person name="Wiegand S."/>
            <person name="Jogler M."/>
            <person name="Boedeker C."/>
            <person name="Pinto D."/>
            <person name="Vollmers J."/>
            <person name="Rivas-Marin E."/>
            <person name="Kohn T."/>
            <person name="Peeters S.H."/>
            <person name="Heuer A."/>
            <person name="Rast P."/>
            <person name="Oberbeckmann S."/>
            <person name="Bunk B."/>
            <person name="Jeske O."/>
            <person name="Meyerdierks A."/>
            <person name="Storesund J.E."/>
            <person name="Kallscheuer N."/>
            <person name="Luecker S."/>
            <person name="Lage O.M."/>
            <person name="Pohl T."/>
            <person name="Merkel B.J."/>
            <person name="Hornburger P."/>
            <person name="Mueller R.-W."/>
            <person name="Bruemmer F."/>
            <person name="Labrenz M."/>
            <person name="Spormann A.M."/>
            <person name="Op den Camp H."/>
            <person name="Overmann J."/>
            <person name="Amann R."/>
            <person name="Jetten M.S.M."/>
            <person name="Mascher T."/>
            <person name="Medema M.H."/>
            <person name="Devos D.P."/>
            <person name="Kaster A.-K."/>
            <person name="Ovreas L."/>
            <person name="Rohde M."/>
            <person name="Galperin M.Y."/>
            <person name="Jogler C."/>
        </authorList>
    </citation>
    <scope>NUCLEOTIDE SEQUENCE [LARGE SCALE GENOMIC DNA]</scope>
    <source>
        <strain evidence="2 3">Pla133</strain>
    </source>
</reference>
<dbReference type="KEGG" id="pbap:Pla133_34010"/>
<evidence type="ECO:0000313" key="2">
    <source>
        <dbReference type="EMBL" id="QDU68305.1"/>
    </source>
</evidence>
<keyword evidence="1" id="KW-0472">Membrane</keyword>
<keyword evidence="1" id="KW-0812">Transmembrane</keyword>
<sequence length="73" mass="7686">MSPRILDLETCPHCKARLPRPTPRVCPECAGSLQKRYLSSGCLTSKPMLLLIGIGCGLVAATVHLVKAAVDGA</sequence>
<name>A0A518BMV3_9BACT</name>